<dbReference type="EMBL" id="KN847493">
    <property type="protein sequence ID" value="KIW18502.1"/>
    <property type="molecule type" value="Genomic_DNA"/>
</dbReference>
<feature type="compositionally biased region" description="Polar residues" evidence="3">
    <location>
        <begin position="12"/>
        <end position="27"/>
    </location>
</feature>
<reference evidence="4 5" key="1">
    <citation type="submission" date="2015-01" db="EMBL/GenBank/DDBJ databases">
        <title>The Genome Sequence of Exophiala spinifera CBS89968.</title>
        <authorList>
            <consortium name="The Broad Institute Genomics Platform"/>
            <person name="Cuomo C."/>
            <person name="de Hoog S."/>
            <person name="Gorbushina A."/>
            <person name="Stielow B."/>
            <person name="Teixiera M."/>
            <person name="Abouelleil A."/>
            <person name="Chapman S.B."/>
            <person name="Priest M."/>
            <person name="Young S.K."/>
            <person name="Wortman J."/>
            <person name="Nusbaum C."/>
            <person name="Birren B."/>
        </authorList>
    </citation>
    <scope>NUCLEOTIDE SEQUENCE [LARGE SCALE GENOMIC DNA]</scope>
    <source>
        <strain evidence="4 5">CBS 89968</strain>
    </source>
</reference>
<proteinExistence type="predicted"/>
<evidence type="ECO:0000256" key="3">
    <source>
        <dbReference type="SAM" id="MobiDB-lite"/>
    </source>
</evidence>
<protein>
    <recommendedName>
        <fullName evidence="6">C6 zinc finger domain-containing protein</fullName>
    </recommendedName>
</protein>
<comment type="subcellular location">
    <subcellularLocation>
        <location evidence="1">Nucleus</location>
    </subcellularLocation>
</comment>
<dbReference type="PANTHER" id="PTHR37534">
    <property type="entry name" value="TRANSCRIPTIONAL ACTIVATOR PROTEIN UGA3"/>
    <property type="match status" value="1"/>
</dbReference>
<feature type="region of interest" description="Disordered" evidence="3">
    <location>
        <begin position="1"/>
        <end position="37"/>
    </location>
</feature>
<dbReference type="GO" id="GO:0005634">
    <property type="term" value="C:nucleus"/>
    <property type="evidence" value="ECO:0007669"/>
    <property type="project" value="UniProtKB-SubCell"/>
</dbReference>
<gene>
    <name evidence="4" type="ORF">PV08_02790</name>
</gene>
<dbReference type="Pfam" id="PF11951">
    <property type="entry name" value="Fungal_trans_2"/>
    <property type="match status" value="1"/>
</dbReference>
<evidence type="ECO:0000256" key="1">
    <source>
        <dbReference type="ARBA" id="ARBA00004123"/>
    </source>
</evidence>
<dbReference type="VEuPathDB" id="FungiDB:PV08_02790"/>
<organism evidence="4 5">
    <name type="scientific">Exophiala spinifera</name>
    <dbReference type="NCBI Taxonomy" id="91928"/>
    <lineage>
        <taxon>Eukaryota</taxon>
        <taxon>Fungi</taxon>
        <taxon>Dikarya</taxon>
        <taxon>Ascomycota</taxon>
        <taxon>Pezizomycotina</taxon>
        <taxon>Eurotiomycetes</taxon>
        <taxon>Chaetothyriomycetidae</taxon>
        <taxon>Chaetothyriales</taxon>
        <taxon>Herpotrichiellaceae</taxon>
        <taxon>Exophiala</taxon>
    </lineage>
</organism>
<evidence type="ECO:0000313" key="5">
    <source>
        <dbReference type="Proteomes" id="UP000053328"/>
    </source>
</evidence>
<name>A0A0D2A0N3_9EURO</name>
<accession>A0A0D2A0N3</accession>
<dbReference type="GeneID" id="27329873"/>
<sequence length="461" mass="52496">MLHTSPLEPGHSTRSLVSSTFPTRYTQPNPPTERSSDISQLSVCALIGPAPQLGDWRLLRELNPSHVMSEDPFSLRLVQYYDHVVAPQMVWIDSSENPFRHVVIPLAIQTPVLMTSILTLASGDLRVRSHGIYASEFAVSSRLESYQEETLVRLARHLKDATEAPATTQTVADISPTAGNVLATFLMIYLSVKLGDVSNYRLHTRAAWSLIENWRLSLPLRVQPSMQGLRDFLLHEAYLFKVCVALSTFQPFDDPYEAASMINEDQPFMRYLKIILDLVEIEQSKRSRSHSRSHQRNFWLDLSVVALRKEFDAARERSLKHKFRVPVPPRIFEHLVDLFHYSGIYFGSQVLSHDQQSASFATSAHRSLLSLLRQVPDIKLVAQNLGWPVFFAGTGCHGSPDDISFVRIQLQEVIRLTGWSERRRLLRFLEEFWTLSDGGTPPSWIDLAQSYAFRGEPILIF</sequence>
<keyword evidence="5" id="KW-1185">Reference proteome</keyword>
<dbReference type="AlphaFoldDB" id="A0A0D2A0N3"/>
<dbReference type="PANTHER" id="PTHR37534:SF46">
    <property type="entry name" value="ZN(II)2CYS6 TRANSCRIPTION FACTOR (EUROFUNG)"/>
    <property type="match status" value="1"/>
</dbReference>
<dbReference type="OrthoDB" id="3251668at2759"/>
<dbReference type="HOGENOM" id="CLU_036330_1_0_1"/>
<evidence type="ECO:0000256" key="2">
    <source>
        <dbReference type="ARBA" id="ARBA00023242"/>
    </source>
</evidence>
<dbReference type="Proteomes" id="UP000053328">
    <property type="component" value="Unassembled WGS sequence"/>
</dbReference>
<evidence type="ECO:0008006" key="6">
    <source>
        <dbReference type="Google" id="ProtNLM"/>
    </source>
</evidence>
<keyword evidence="2" id="KW-0539">Nucleus</keyword>
<dbReference type="InterPro" id="IPR021858">
    <property type="entry name" value="Fun_TF"/>
</dbReference>
<dbReference type="RefSeq" id="XP_016238718.1">
    <property type="nucleotide sequence ID" value="XM_016377148.1"/>
</dbReference>
<evidence type="ECO:0000313" key="4">
    <source>
        <dbReference type="EMBL" id="KIW18502.1"/>
    </source>
</evidence>